<dbReference type="STRING" id="87626.PTD2_00871"/>
<proteinExistence type="predicted"/>
<dbReference type="HOGENOM" id="CLU_1694003_0_0_6"/>
<dbReference type="Pfam" id="PF05598">
    <property type="entry name" value="DUF772"/>
    <property type="match status" value="1"/>
</dbReference>
<evidence type="ECO:0000259" key="1">
    <source>
        <dbReference type="Pfam" id="PF05598"/>
    </source>
</evidence>
<feature type="domain" description="Transposase InsH N-terminal" evidence="1">
    <location>
        <begin position="22"/>
        <end position="81"/>
    </location>
</feature>
<dbReference type="EMBL" id="AAOH01000001">
    <property type="protein sequence ID" value="EAR30077.1"/>
    <property type="molecule type" value="Genomic_DNA"/>
</dbReference>
<sequence>MPGTFEYALCYIVGNKLDLSGFDAWYNNDKTGAAALKIILLGYAHGFISSHRIAKACEHNILFMSVSGDIQPHYTSIAAFVAKMHEQIEPLFTQVLMICDEEDLIGRNMFAIDGWHFILTKEVECK</sequence>
<protein>
    <submittedName>
        <fullName evidence="2">Transposase IS4 family protein</fullName>
    </submittedName>
</protein>
<comment type="caution">
    <text evidence="2">The sequence shown here is derived from an EMBL/GenBank/DDBJ whole genome shotgun (WGS) entry which is preliminary data.</text>
</comment>
<dbReference type="PANTHER" id="PTHR33408">
    <property type="entry name" value="TRANSPOSASE"/>
    <property type="match status" value="1"/>
</dbReference>
<reference evidence="2 3" key="1">
    <citation type="submission" date="2006-02" db="EMBL/GenBank/DDBJ databases">
        <authorList>
            <person name="Moran M.A."/>
            <person name="Kjelleberg S."/>
            <person name="Egan S."/>
            <person name="Saunders N."/>
            <person name="Thomas T."/>
            <person name="Ferriera S."/>
            <person name="Johnson J."/>
            <person name="Kravitz S."/>
            <person name="Halpern A."/>
            <person name="Remington K."/>
            <person name="Beeson K."/>
            <person name="Tran B."/>
            <person name="Rogers Y.-H."/>
            <person name="Friedman R."/>
            <person name="Venter J.C."/>
        </authorList>
    </citation>
    <scope>NUCLEOTIDE SEQUENCE [LARGE SCALE GENOMIC DNA]</scope>
    <source>
        <strain evidence="2 3">D2</strain>
    </source>
</reference>
<gene>
    <name evidence="2" type="ORF">PTD2_00871</name>
</gene>
<keyword evidence="3" id="KW-1185">Reference proteome</keyword>
<name>A4C3E5_9GAMM</name>
<dbReference type="Proteomes" id="UP000006201">
    <property type="component" value="Unassembled WGS sequence"/>
</dbReference>
<organism evidence="2 3">
    <name type="scientific">Pseudoalteromonas tunicata D2</name>
    <dbReference type="NCBI Taxonomy" id="87626"/>
    <lineage>
        <taxon>Bacteria</taxon>
        <taxon>Pseudomonadati</taxon>
        <taxon>Pseudomonadota</taxon>
        <taxon>Gammaproteobacteria</taxon>
        <taxon>Alteromonadales</taxon>
        <taxon>Pseudoalteromonadaceae</taxon>
        <taxon>Pseudoalteromonas</taxon>
    </lineage>
</organism>
<dbReference type="eggNOG" id="COG3666">
    <property type="taxonomic scope" value="Bacteria"/>
</dbReference>
<dbReference type="InterPro" id="IPR008490">
    <property type="entry name" value="Transposase_InsH_N"/>
</dbReference>
<evidence type="ECO:0000313" key="2">
    <source>
        <dbReference type="EMBL" id="EAR30077.1"/>
    </source>
</evidence>
<evidence type="ECO:0000313" key="3">
    <source>
        <dbReference type="Proteomes" id="UP000006201"/>
    </source>
</evidence>
<dbReference type="AlphaFoldDB" id="A4C3E5"/>
<accession>A4C3E5</accession>